<feature type="transmembrane region" description="Helical" evidence="1">
    <location>
        <begin position="72"/>
        <end position="91"/>
    </location>
</feature>
<dbReference type="EMBL" id="JBDLNV010000002">
    <property type="protein sequence ID" value="MFM1723062.1"/>
    <property type="molecule type" value="Genomic_DNA"/>
</dbReference>
<dbReference type="RefSeq" id="WP_420163627.1">
    <property type="nucleotide sequence ID" value="NZ_JBDLNV010000002.1"/>
</dbReference>
<gene>
    <name evidence="2" type="ORF">ABEU20_001623</name>
</gene>
<organism evidence="2 3">
    <name type="scientific">Rhodococcus parequi</name>
    <dbReference type="NCBI Taxonomy" id="3137122"/>
    <lineage>
        <taxon>Bacteria</taxon>
        <taxon>Bacillati</taxon>
        <taxon>Actinomycetota</taxon>
        <taxon>Actinomycetes</taxon>
        <taxon>Mycobacteriales</taxon>
        <taxon>Nocardiaceae</taxon>
        <taxon>Rhodococcus</taxon>
    </lineage>
</organism>
<accession>A0ABW9FCY2</accession>
<evidence type="ECO:0000313" key="2">
    <source>
        <dbReference type="EMBL" id="MFM1723062.1"/>
    </source>
</evidence>
<keyword evidence="1" id="KW-1133">Transmembrane helix</keyword>
<comment type="caution">
    <text evidence="2">The sequence shown here is derived from an EMBL/GenBank/DDBJ whole genome shotgun (WGS) entry which is preliminary data.</text>
</comment>
<keyword evidence="1" id="KW-0472">Membrane</keyword>
<feature type="transmembrane region" description="Helical" evidence="1">
    <location>
        <begin position="47"/>
        <end position="65"/>
    </location>
</feature>
<evidence type="ECO:0008006" key="4">
    <source>
        <dbReference type="Google" id="ProtNLM"/>
    </source>
</evidence>
<sequence length="123" mass="12414">MKIIDRLGPALAALVGAFVAGFAILESEPNDTLVLEGAGGIWFHTTVQWAASVAAVIAVLVCAALRARASTAATVSTAVAAVFVLALPAWVDVTTAQSVSLVGLGAALVATAVMARRRTAVRS</sequence>
<keyword evidence="1" id="KW-0812">Transmembrane</keyword>
<protein>
    <recommendedName>
        <fullName evidence="4">Integral membrane protein</fullName>
    </recommendedName>
</protein>
<name>A0ABW9FCY2_9NOCA</name>
<evidence type="ECO:0000313" key="3">
    <source>
        <dbReference type="Proteomes" id="UP001629745"/>
    </source>
</evidence>
<feature type="transmembrane region" description="Helical" evidence="1">
    <location>
        <begin position="97"/>
        <end position="115"/>
    </location>
</feature>
<proteinExistence type="predicted"/>
<evidence type="ECO:0000256" key="1">
    <source>
        <dbReference type="SAM" id="Phobius"/>
    </source>
</evidence>
<keyword evidence="3" id="KW-1185">Reference proteome</keyword>
<reference evidence="2 3" key="1">
    <citation type="submission" date="2023-11" db="EMBL/GenBank/DDBJ databases">
        <authorList>
            <person name="Val-Calvo J."/>
            <person name="Scortti M."/>
            <person name="Vazquez-Boland J."/>
        </authorList>
    </citation>
    <scope>NUCLEOTIDE SEQUENCE [LARGE SCALE GENOMIC DNA]</scope>
    <source>
        <strain evidence="2 3">PAM 2766</strain>
    </source>
</reference>
<dbReference type="Proteomes" id="UP001629745">
    <property type="component" value="Unassembled WGS sequence"/>
</dbReference>